<evidence type="ECO:0000256" key="5">
    <source>
        <dbReference type="SAM" id="Phobius"/>
    </source>
</evidence>
<dbReference type="Gene3D" id="1.20.120.1630">
    <property type="match status" value="1"/>
</dbReference>
<reference evidence="6" key="1">
    <citation type="journal article" date="2014" name="Int. J. Syst. Evol. Microbiol.">
        <title>Complete genome sequence of Corynebacterium casei LMG S-19264T (=DSM 44701T), isolated from a smear-ripened cheese.</title>
        <authorList>
            <consortium name="US DOE Joint Genome Institute (JGI-PGF)"/>
            <person name="Walter F."/>
            <person name="Albersmeier A."/>
            <person name="Kalinowski J."/>
            <person name="Ruckert C."/>
        </authorList>
    </citation>
    <scope>NUCLEOTIDE SEQUENCE</scope>
    <source>
        <strain evidence="6">CGMCC 1.15371</strain>
    </source>
</reference>
<evidence type="ECO:0000256" key="2">
    <source>
        <dbReference type="ARBA" id="ARBA00022692"/>
    </source>
</evidence>
<dbReference type="RefSeq" id="WP_188690401.1">
    <property type="nucleotide sequence ID" value="NZ_BMIR01000003.1"/>
</dbReference>
<accession>A0A8J2VNP6</accession>
<dbReference type="InterPro" id="IPR052527">
    <property type="entry name" value="Metal_cation-efflux_comp"/>
</dbReference>
<reference evidence="6" key="2">
    <citation type="submission" date="2020-09" db="EMBL/GenBank/DDBJ databases">
        <authorList>
            <person name="Sun Q."/>
            <person name="Zhou Y."/>
        </authorList>
    </citation>
    <scope>NUCLEOTIDE SEQUENCE</scope>
    <source>
        <strain evidence="6">CGMCC 1.15371</strain>
    </source>
</reference>
<feature type="transmembrane region" description="Helical" evidence="5">
    <location>
        <begin position="68"/>
        <end position="88"/>
    </location>
</feature>
<protein>
    <recommendedName>
        <fullName evidence="8">Isoprenylcysteine carboxyl methyltransferase</fullName>
    </recommendedName>
</protein>
<keyword evidence="3 5" id="KW-1133">Transmembrane helix</keyword>
<comment type="caution">
    <text evidence="6">The sequence shown here is derived from an EMBL/GenBank/DDBJ whole genome shotgun (WGS) entry which is preliminary data.</text>
</comment>
<keyword evidence="4 5" id="KW-0472">Membrane</keyword>
<keyword evidence="2 5" id="KW-0812">Transmembrane</keyword>
<dbReference type="GO" id="GO:0004671">
    <property type="term" value="F:protein C-terminal S-isoprenylcysteine carboxyl O-methyltransferase activity"/>
    <property type="evidence" value="ECO:0007669"/>
    <property type="project" value="InterPro"/>
</dbReference>
<evidence type="ECO:0000313" key="6">
    <source>
        <dbReference type="EMBL" id="GGE34337.1"/>
    </source>
</evidence>
<sequence>MRAFLIVVGFVITQRLIELILAKRNERLLKKRGAIEIGAEHYKWLILLHIMFFLSLCGEVLMIRPTFFYWSVVPALFFLSAQCVRLWALLALGDYWNTKIIILPGAQAVNKGPYRLMRHPNYLVVAIEIFALPLLFQAYFTMVVFTLLNAAILLKVRLPDEEEALLQLADYKEKMAYKPRFMPHTDRK</sequence>
<dbReference type="InterPro" id="IPR007269">
    <property type="entry name" value="ICMT_MeTrfase"/>
</dbReference>
<dbReference type="PANTHER" id="PTHR43847:SF1">
    <property type="entry name" value="BLL3993 PROTEIN"/>
    <property type="match status" value="1"/>
</dbReference>
<keyword evidence="7" id="KW-1185">Reference proteome</keyword>
<dbReference type="Proteomes" id="UP000628775">
    <property type="component" value="Unassembled WGS sequence"/>
</dbReference>
<organism evidence="6 7">
    <name type="scientific">Pullulanibacillus camelliae</name>
    <dbReference type="NCBI Taxonomy" id="1707096"/>
    <lineage>
        <taxon>Bacteria</taxon>
        <taxon>Bacillati</taxon>
        <taxon>Bacillota</taxon>
        <taxon>Bacilli</taxon>
        <taxon>Bacillales</taxon>
        <taxon>Sporolactobacillaceae</taxon>
        <taxon>Pullulanibacillus</taxon>
    </lineage>
</organism>
<dbReference type="GO" id="GO:0016020">
    <property type="term" value="C:membrane"/>
    <property type="evidence" value="ECO:0007669"/>
    <property type="project" value="UniProtKB-SubCell"/>
</dbReference>
<evidence type="ECO:0000256" key="1">
    <source>
        <dbReference type="ARBA" id="ARBA00004141"/>
    </source>
</evidence>
<evidence type="ECO:0000256" key="3">
    <source>
        <dbReference type="ARBA" id="ARBA00022989"/>
    </source>
</evidence>
<dbReference type="EMBL" id="BMIR01000003">
    <property type="protein sequence ID" value="GGE34337.1"/>
    <property type="molecule type" value="Genomic_DNA"/>
</dbReference>
<evidence type="ECO:0008006" key="8">
    <source>
        <dbReference type="Google" id="ProtNLM"/>
    </source>
</evidence>
<evidence type="ECO:0000313" key="7">
    <source>
        <dbReference type="Proteomes" id="UP000628775"/>
    </source>
</evidence>
<proteinExistence type="predicted"/>
<dbReference type="AlphaFoldDB" id="A0A8J2VNP6"/>
<name>A0A8J2VNP6_9BACL</name>
<dbReference type="Pfam" id="PF04140">
    <property type="entry name" value="ICMT"/>
    <property type="match status" value="1"/>
</dbReference>
<evidence type="ECO:0000256" key="4">
    <source>
        <dbReference type="ARBA" id="ARBA00023136"/>
    </source>
</evidence>
<feature type="transmembrane region" description="Helical" evidence="5">
    <location>
        <begin position="122"/>
        <end position="148"/>
    </location>
</feature>
<dbReference type="PANTHER" id="PTHR43847">
    <property type="entry name" value="BLL3993 PROTEIN"/>
    <property type="match status" value="1"/>
</dbReference>
<feature type="transmembrane region" description="Helical" evidence="5">
    <location>
        <begin position="41"/>
        <end position="61"/>
    </location>
</feature>
<comment type="subcellular location">
    <subcellularLocation>
        <location evidence="1">Membrane</location>
        <topology evidence="1">Multi-pass membrane protein</topology>
    </subcellularLocation>
</comment>
<gene>
    <name evidence="6" type="primary">ypbQ</name>
    <name evidence="6" type="ORF">GCM10011391_11290</name>
</gene>